<dbReference type="GO" id="GO:0009897">
    <property type="term" value="C:external side of plasma membrane"/>
    <property type="evidence" value="ECO:0007669"/>
    <property type="project" value="TreeGrafter"/>
</dbReference>
<dbReference type="GO" id="GO:0007160">
    <property type="term" value="P:cell-matrix adhesion"/>
    <property type="evidence" value="ECO:0007669"/>
    <property type="project" value="TreeGrafter"/>
</dbReference>
<proteinExistence type="predicted"/>
<feature type="domain" description="Integrin alpha third immunoglobulin-like" evidence="6">
    <location>
        <begin position="269"/>
        <end position="461"/>
    </location>
</feature>
<dbReference type="GO" id="GO:0005178">
    <property type="term" value="F:integrin binding"/>
    <property type="evidence" value="ECO:0007669"/>
    <property type="project" value="TreeGrafter"/>
</dbReference>
<dbReference type="GeneTree" id="ENSGT00940000165133"/>
<evidence type="ECO:0000256" key="5">
    <source>
        <dbReference type="SAM" id="Phobius"/>
    </source>
</evidence>
<dbReference type="Ensembl" id="ENSCSAVT00000010189.1">
    <property type="protein sequence ID" value="ENSCSAVP00000010067.1"/>
    <property type="gene ID" value="ENSCSAVG00000005936.1"/>
</dbReference>
<dbReference type="Pfam" id="PF20806">
    <property type="entry name" value="Integrin_A_Ig_3"/>
    <property type="match status" value="1"/>
</dbReference>
<evidence type="ECO:0000256" key="3">
    <source>
        <dbReference type="ARBA" id="ARBA00023136"/>
    </source>
</evidence>
<dbReference type="Proteomes" id="UP000007875">
    <property type="component" value="Unassembled WGS sequence"/>
</dbReference>
<organism evidence="7 8">
    <name type="scientific">Ciona savignyi</name>
    <name type="common">Pacific transparent sea squirt</name>
    <dbReference type="NCBI Taxonomy" id="51511"/>
    <lineage>
        <taxon>Eukaryota</taxon>
        <taxon>Metazoa</taxon>
        <taxon>Chordata</taxon>
        <taxon>Tunicata</taxon>
        <taxon>Ascidiacea</taxon>
        <taxon>Phlebobranchia</taxon>
        <taxon>Cionidae</taxon>
        <taxon>Ciona</taxon>
    </lineage>
</organism>
<evidence type="ECO:0000259" key="6">
    <source>
        <dbReference type="Pfam" id="PF20806"/>
    </source>
</evidence>
<dbReference type="HOGENOM" id="CLU_511842_0_0_1"/>
<dbReference type="InParanoid" id="H2YXK6"/>
<keyword evidence="5" id="KW-0812">Transmembrane</keyword>
<comment type="subcellular location">
    <subcellularLocation>
        <location evidence="1">Membrane</location>
        <topology evidence="1">Single-pass type I membrane protein</topology>
    </subcellularLocation>
</comment>
<evidence type="ECO:0000313" key="8">
    <source>
        <dbReference type="Proteomes" id="UP000007875"/>
    </source>
</evidence>
<name>H2YXK6_CIOSA</name>
<reference evidence="7" key="2">
    <citation type="submission" date="2025-08" db="UniProtKB">
        <authorList>
            <consortium name="Ensembl"/>
        </authorList>
    </citation>
    <scope>IDENTIFICATION</scope>
</reference>
<dbReference type="OMA" id="VECDSIM"/>
<dbReference type="SUPFAM" id="SSF69179">
    <property type="entry name" value="Integrin domains"/>
    <property type="match status" value="1"/>
</dbReference>
<dbReference type="Gene3D" id="2.60.40.1530">
    <property type="entry name" value="ntegrin, alpha v. Chain A, domain 4"/>
    <property type="match status" value="1"/>
</dbReference>
<evidence type="ECO:0000313" key="7">
    <source>
        <dbReference type="Ensembl" id="ENSCSAVP00000010067.1"/>
    </source>
</evidence>
<sequence length="526" mass="57979">MNVTLKLDSLLGNQPNKRIVFVDSVSSGKTVLYNVSSSRSCFTLQVQLNVDYFASVLSTGNFQIPLRLEVSYDYTNDYKNTIMSSMLDPWSTKTSTSDWKIQKSCSAINGTQCIHDLKVDTIFSIPPGENPLILGSNPGLLSINVTISNLGPDHSYFTRVNIIGNLDLNKVSGSCITVLQNESPDTTLVSYKASNSFIQGLMLSGKQCSFVLEYTLVSLTKRAEVQNILIQGALFSNVNATNLSNDPKILNNIFKFQKKVLYTASIVHTGSSKPIAVFYNRTVVPSAFIHNLSNTILGISNNITHEHTIYNRGPNLVSKASLVFTWPRQTKEGLPLLYLYKFQCIPQSICQCNTMNKVNEYGLAINNETSSANVSINFDSNENLPDVTTCNDVKCDTITCHVKQFGKFSTIVVSSSFKVWIPSLAKPKLVSRFSSSLNFSYTESPIYNQAAVISTATTQVSAYSPPVPPNDQSQDNIGAIIGAIVGGIILLITITLIMWKAGFFESKYARMQKEAQEDNTNDNTEH</sequence>
<evidence type="ECO:0000256" key="4">
    <source>
        <dbReference type="ARBA" id="ARBA00023180"/>
    </source>
</evidence>
<dbReference type="GO" id="GO:0033627">
    <property type="term" value="P:cell adhesion mediated by integrin"/>
    <property type="evidence" value="ECO:0007669"/>
    <property type="project" value="TreeGrafter"/>
</dbReference>
<evidence type="ECO:0000256" key="1">
    <source>
        <dbReference type="ARBA" id="ARBA00004479"/>
    </source>
</evidence>
<dbReference type="STRING" id="51511.ENSCSAVP00000010067"/>
<dbReference type="Gene3D" id="2.60.40.1460">
    <property type="entry name" value="Integrin domains. Chain A, domain 2"/>
    <property type="match status" value="1"/>
</dbReference>
<reference evidence="7" key="3">
    <citation type="submission" date="2025-09" db="UniProtKB">
        <authorList>
            <consortium name="Ensembl"/>
        </authorList>
    </citation>
    <scope>IDENTIFICATION</scope>
</reference>
<keyword evidence="3 5" id="KW-0472">Membrane</keyword>
<dbReference type="InterPro" id="IPR032695">
    <property type="entry name" value="Integrin_dom_sf"/>
</dbReference>
<protein>
    <recommendedName>
        <fullName evidence="6">Integrin alpha third immunoglobulin-like domain-containing protein</fullName>
    </recommendedName>
</protein>
<dbReference type="InterPro" id="IPR048286">
    <property type="entry name" value="Integrin_alpha_Ig-like_3"/>
</dbReference>
<dbReference type="AlphaFoldDB" id="H2YXK6"/>
<keyword evidence="2" id="KW-0401">Integrin</keyword>
<dbReference type="GO" id="GO:0007229">
    <property type="term" value="P:integrin-mediated signaling pathway"/>
    <property type="evidence" value="ECO:0007669"/>
    <property type="project" value="UniProtKB-KW"/>
</dbReference>
<dbReference type="PANTHER" id="PTHR23220">
    <property type="entry name" value="INTEGRIN ALPHA"/>
    <property type="match status" value="1"/>
</dbReference>
<keyword evidence="4" id="KW-0325">Glycoprotein</keyword>
<dbReference type="GO" id="GO:0098609">
    <property type="term" value="P:cell-cell adhesion"/>
    <property type="evidence" value="ECO:0007669"/>
    <property type="project" value="TreeGrafter"/>
</dbReference>
<keyword evidence="8" id="KW-1185">Reference proteome</keyword>
<dbReference type="Gene3D" id="1.20.5.930">
    <property type="entry name" value="Bicelle-embedded integrin alpha(iib) transmembrane segment"/>
    <property type="match status" value="1"/>
</dbReference>
<accession>H2YXK6</accession>
<dbReference type="PANTHER" id="PTHR23220:SF133">
    <property type="entry name" value="INTEGRIN ALPHA-PS2"/>
    <property type="match status" value="1"/>
</dbReference>
<dbReference type="GO" id="GO:0008305">
    <property type="term" value="C:integrin complex"/>
    <property type="evidence" value="ECO:0007669"/>
    <property type="project" value="TreeGrafter"/>
</dbReference>
<keyword evidence="5" id="KW-1133">Transmembrane helix</keyword>
<feature type="transmembrane region" description="Helical" evidence="5">
    <location>
        <begin position="477"/>
        <end position="499"/>
    </location>
</feature>
<reference evidence="8" key="1">
    <citation type="submission" date="2003-08" db="EMBL/GenBank/DDBJ databases">
        <authorList>
            <person name="Birren B."/>
            <person name="Nusbaum C."/>
            <person name="Abebe A."/>
            <person name="Abouelleil A."/>
            <person name="Adekoya E."/>
            <person name="Ait-zahra M."/>
            <person name="Allen N."/>
            <person name="Allen T."/>
            <person name="An P."/>
            <person name="Anderson M."/>
            <person name="Anderson S."/>
            <person name="Arachchi H."/>
            <person name="Armbruster J."/>
            <person name="Bachantsang P."/>
            <person name="Baldwin J."/>
            <person name="Barry A."/>
            <person name="Bayul T."/>
            <person name="Blitshsteyn B."/>
            <person name="Bloom T."/>
            <person name="Blye J."/>
            <person name="Boguslavskiy L."/>
            <person name="Borowsky M."/>
            <person name="Boukhgalter B."/>
            <person name="Brunache A."/>
            <person name="Butler J."/>
            <person name="Calixte N."/>
            <person name="Calvo S."/>
            <person name="Camarata J."/>
            <person name="Campo K."/>
            <person name="Chang J."/>
            <person name="Cheshatsang Y."/>
            <person name="Citroen M."/>
            <person name="Collymore A."/>
            <person name="Considine T."/>
            <person name="Cook A."/>
            <person name="Cooke P."/>
            <person name="Corum B."/>
            <person name="Cuomo C."/>
            <person name="David R."/>
            <person name="Dawoe T."/>
            <person name="Degray S."/>
            <person name="Dodge S."/>
            <person name="Dooley K."/>
            <person name="Dorje P."/>
            <person name="Dorjee K."/>
            <person name="Dorris L."/>
            <person name="Duffey N."/>
            <person name="Dupes A."/>
            <person name="Elkins T."/>
            <person name="Engels R."/>
            <person name="Erickson J."/>
            <person name="Farina A."/>
            <person name="Faro S."/>
            <person name="Ferreira P."/>
            <person name="Fischer H."/>
            <person name="Fitzgerald M."/>
            <person name="Foley K."/>
            <person name="Gage D."/>
            <person name="Galagan J."/>
            <person name="Gearin G."/>
            <person name="Gnerre S."/>
            <person name="Gnirke A."/>
            <person name="Goyette A."/>
            <person name="Graham J."/>
            <person name="Grandbois E."/>
            <person name="Gyaltsen K."/>
            <person name="Hafez N."/>
            <person name="Hagopian D."/>
            <person name="Hagos B."/>
            <person name="Hall J."/>
            <person name="Hatcher B."/>
            <person name="Heller A."/>
            <person name="Higgins H."/>
            <person name="Honan T."/>
            <person name="Horn A."/>
            <person name="Houde N."/>
            <person name="Hughes L."/>
            <person name="Hulme W."/>
            <person name="Husby E."/>
            <person name="Iliev I."/>
            <person name="Jaffe D."/>
            <person name="Jones C."/>
            <person name="Kamal M."/>
            <person name="Kamat A."/>
            <person name="Kamvysselis M."/>
            <person name="Karlsson E."/>
            <person name="Kells C."/>
            <person name="Kieu A."/>
            <person name="Kisner P."/>
            <person name="Kodira C."/>
            <person name="Kulbokas E."/>
            <person name="Labutti K."/>
            <person name="Lama D."/>
            <person name="Landers T."/>
            <person name="Leger J."/>
            <person name="Levine S."/>
            <person name="Lewis D."/>
            <person name="Lewis T."/>
            <person name="Lindblad-toh K."/>
            <person name="Liu X."/>
            <person name="Lokyitsang T."/>
            <person name="Lokyitsang Y."/>
            <person name="Lucien O."/>
            <person name="Lui A."/>
            <person name="Ma L.J."/>
            <person name="Mabbitt R."/>
            <person name="Macdonald J."/>
            <person name="Maclean C."/>
            <person name="Major J."/>
            <person name="Manning J."/>
            <person name="Marabella R."/>
            <person name="Maru K."/>
            <person name="Matthews C."/>
            <person name="Mauceli E."/>
            <person name="Mccarthy M."/>
            <person name="Mcdonough S."/>
            <person name="Mcghee T."/>
            <person name="Meldrim J."/>
            <person name="Meneus L."/>
            <person name="Mesirov J."/>
            <person name="Mihalev A."/>
            <person name="Mihova T."/>
            <person name="Mikkelsen T."/>
            <person name="Mlenga V."/>
            <person name="Moru K."/>
            <person name="Mozes J."/>
            <person name="Mulrain L."/>
            <person name="Munson G."/>
            <person name="Naylor J."/>
            <person name="Newes C."/>
            <person name="Nguyen C."/>
            <person name="Nguyen N."/>
            <person name="Nguyen T."/>
            <person name="Nicol R."/>
            <person name="Nielsen C."/>
            <person name="Nizzari M."/>
            <person name="Norbu C."/>
            <person name="Norbu N."/>
            <person name="O'donnell P."/>
            <person name="Okoawo O."/>
            <person name="O'leary S."/>
            <person name="Omotosho B."/>
            <person name="O'neill K."/>
            <person name="Osman S."/>
            <person name="Parker S."/>
            <person name="Perrin D."/>
            <person name="Phunkhang P."/>
            <person name="Piqani B."/>
            <person name="Purcell S."/>
            <person name="Rachupka T."/>
            <person name="Ramasamy U."/>
            <person name="Rameau R."/>
            <person name="Ray V."/>
            <person name="Raymond C."/>
            <person name="Retta R."/>
            <person name="Richardson S."/>
            <person name="Rise C."/>
            <person name="Rodriguez J."/>
            <person name="Rogers J."/>
            <person name="Rogov P."/>
            <person name="Rutman M."/>
            <person name="Schupbach R."/>
            <person name="Seaman C."/>
            <person name="Settipalli S."/>
            <person name="Sharpe T."/>
            <person name="Sheridan J."/>
            <person name="Sherpa N."/>
            <person name="Shi J."/>
            <person name="Smirnov S."/>
            <person name="Smith C."/>
            <person name="Sougnez C."/>
            <person name="Spencer B."/>
            <person name="Stalker J."/>
            <person name="Stange-thomann N."/>
            <person name="Stavropoulos S."/>
            <person name="Stetson K."/>
            <person name="Stone C."/>
            <person name="Stone S."/>
            <person name="Stubbs M."/>
            <person name="Talamas J."/>
            <person name="Tchuinga P."/>
            <person name="Tenzing P."/>
            <person name="Tesfaye S."/>
            <person name="Theodore J."/>
            <person name="Thoulutsang Y."/>
            <person name="Topham K."/>
            <person name="Towey S."/>
            <person name="Tsamla T."/>
            <person name="Tsomo N."/>
            <person name="Vallee D."/>
            <person name="Vassiliev H."/>
            <person name="Venkataraman V."/>
            <person name="Vinson J."/>
            <person name="Vo A."/>
            <person name="Wade C."/>
            <person name="Wang S."/>
            <person name="Wangchuk T."/>
            <person name="Wangdi T."/>
            <person name="Whittaker C."/>
            <person name="Wilkinson J."/>
            <person name="Wu Y."/>
            <person name="Wyman D."/>
            <person name="Yadav S."/>
            <person name="Yang S."/>
            <person name="Yang X."/>
            <person name="Yeager S."/>
            <person name="Yee E."/>
            <person name="Young G."/>
            <person name="Zainoun J."/>
            <person name="Zembeck L."/>
            <person name="Zimmer A."/>
            <person name="Zody M."/>
            <person name="Lander E."/>
        </authorList>
    </citation>
    <scope>NUCLEOTIDE SEQUENCE [LARGE SCALE GENOMIC DNA]</scope>
</reference>
<evidence type="ECO:0000256" key="2">
    <source>
        <dbReference type="ARBA" id="ARBA00023037"/>
    </source>
</evidence>